<comment type="caution">
    <text evidence="4">The sequence shown here is derived from an EMBL/GenBank/DDBJ whole genome shotgun (WGS) entry which is preliminary data.</text>
</comment>
<evidence type="ECO:0000256" key="1">
    <source>
        <dbReference type="SAM" id="MobiDB-lite"/>
    </source>
</evidence>
<dbReference type="InterPro" id="IPR025196">
    <property type="entry name" value="DUF4126"/>
</dbReference>
<evidence type="ECO:0000313" key="5">
    <source>
        <dbReference type="Proteomes" id="UP000467124"/>
    </source>
</evidence>
<gene>
    <name evidence="4" type="ORF">GTW20_03375</name>
</gene>
<dbReference type="RefSeq" id="WP_161110217.1">
    <property type="nucleotide sequence ID" value="NZ_WWHY01000001.1"/>
</dbReference>
<proteinExistence type="predicted"/>
<feature type="domain" description="DUF4126" evidence="3">
    <location>
        <begin position="5"/>
        <end position="192"/>
    </location>
</feature>
<keyword evidence="2" id="KW-0812">Transmembrane</keyword>
<feature type="transmembrane region" description="Helical" evidence="2">
    <location>
        <begin position="162"/>
        <end position="190"/>
    </location>
</feature>
<feature type="transmembrane region" description="Helical" evidence="2">
    <location>
        <begin position="6"/>
        <end position="29"/>
    </location>
</feature>
<dbReference type="Proteomes" id="UP000467124">
    <property type="component" value="Unassembled WGS sequence"/>
</dbReference>
<keyword evidence="2" id="KW-1133">Transmembrane helix</keyword>
<dbReference type="AlphaFoldDB" id="A0A7K2IMZ8"/>
<evidence type="ECO:0000256" key="2">
    <source>
        <dbReference type="SAM" id="Phobius"/>
    </source>
</evidence>
<evidence type="ECO:0000259" key="3">
    <source>
        <dbReference type="Pfam" id="PF13548"/>
    </source>
</evidence>
<keyword evidence="2" id="KW-0472">Membrane</keyword>
<evidence type="ECO:0000313" key="4">
    <source>
        <dbReference type="EMBL" id="MYR31333.1"/>
    </source>
</evidence>
<dbReference type="Pfam" id="PF13548">
    <property type="entry name" value="DUF4126"/>
    <property type="match status" value="1"/>
</dbReference>
<name>A0A7K2IMZ8_9ACTN</name>
<dbReference type="EMBL" id="WWHY01000001">
    <property type="protein sequence ID" value="MYR31333.1"/>
    <property type="molecule type" value="Genomic_DNA"/>
</dbReference>
<organism evidence="4 5">
    <name type="scientific">Nocardiopsis alba</name>
    <dbReference type="NCBI Taxonomy" id="53437"/>
    <lineage>
        <taxon>Bacteria</taxon>
        <taxon>Bacillati</taxon>
        <taxon>Actinomycetota</taxon>
        <taxon>Actinomycetes</taxon>
        <taxon>Streptosporangiales</taxon>
        <taxon>Nocardiopsidaceae</taxon>
        <taxon>Nocardiopsis</taxon>
    </lineage>
</organism>
<sequence>MFATLTGLGLSSAAGLNAYIPLLLVGLVARFTDLIPLGPTWAWLEHPVTLISLGVLLVVEFAADKFPALDSVNDVVQTIVRPTSGGITFGAGASTVELSEITGEASGAAVSSGGVDWGPVIAGVLIALAFHLVKALSRPVINTMSLGCAAPVVSFLEDVVSFLTSLMAILLPVLILIVFPAMVFAAVWVVRRRRRLRSERRDRRGSGPEEALQGGDDLEDPRREW</sequence>
<accession>A0A7K2IMZ8</accession>
<reference evidence="4 5" key="1">
    <citation type="journal article" date="2019" name="Nat. Commun.">
        <title>The antimicrobial potential of Streptomyces from insect microbiomes.</title>
        <authorList>
            <person name="Chevrette M.G."/>
            <person name="Carlson C.M."/>
            <person name="Ortega H.E."/>
            <person name="Thomas C."/>
            <person name="Ananiev G.E."/>
            <person name="Barns K.J."/>
            <person name="Book A.J."/>
            <person name="Cagnazzo J."/>
            <person name="Carlos C."/>
            <person name="Flanigan W."/>
            <person name="Grubbs K.J."/>
            <person name="Horn H.A."/>
            <person name="Hoffmann F.M."/>
            <person name="Klassen J.L."/>
            <person name="Knack J.J."/>
            <person name="Lewin G.R."/>
            <person name="McDonald B.R."/>
            <person name="Muller L."/>
            <person name="Melo W.G.P."/>
            <person name="Pinto-Tomas A.A."/>
            <person name="Schmitz A."/>
            <person name="Wendt-Pienkowski E."/>
            <person name="Wildman S."/>
            <person name="Zhao M."/>
            <person name="Zhang F."/>
            <person name="Bugni T.S."/>
            <person name="Andes D.R."/>
            <person name="Pupo M.T."/>
            <person name="Currie C.R."/>
        </authorList>
    </citation>
    <scope>NUCLEOTIDE SEQUENCE [LARGE SCALE GENOMIC DNA]</scope>
    <source>
        <strain evidence="4 5">SID5840</strain>
    </source>
</reference>
<feature type="region of interest" description="Disordered" evidence="1">
    <location>
        <begin position="199"/>
        <end position="225"/>
    </location>
</feature>
<protein>
    <submittedName>
        <fullName evidence="4">DUF4126 family protein</fullName>
    </submittedName>
</protein>